<accession>A0A2P2LGX7</accession>
<dbReference type="AlphaFoldDB" id="A0A2P2LGX7"/>
<feature type="compositionally biased region" description="Basic residues" evidence="1">
    <location>
        <begin position="1"/>
        <end position="11"/>
    </location>
</feature>
<evidence type="ECO:0000313" key="2">
    <source>
        <dbReference type="EMBL" id="MBX17232.1"/>
    </source>
</evidence>
<sequence length="45" mass="5342">MQEKWKRKKEKRKENWVCASPRKGKEGKGRKSGEEFGLETEAFTK</sequence>
<name>A0A2P2LGX7_RHIMU</name>
<organism evidence="2">
    <name type="scientific">Rhizophora mucronata</name>
    <name type="common">Asiatic mangrove</name>
    <dbReference type="NCBI Taxonomy" id="61149"/>
    <lineage>
        <taxon>Eukaryota</taxon>
        <taxon>Viridiplantae</taxon>
        <taxon>Streptophyta</taxon>
        <taxon>Embryophyta</taxon>
        <taxon>Tracheophyta</taxon>
        <taxon>Spermatophyta</taxon>
        <taxon>Magnoliopsida</taxon>
        <taxon>eudicotyledons</taxon>
        <taxon>Gunneridae</taxon>
        <taxon>Pentapetalae</taxon>
        <taxon>rosids</taxon>
        <taxon>fabids</taxon>
        <taxon>Malpighiales</taxon>
        <taxon>Rhizophoraceae</taxon>
        <taxon>Rhizophora</taxon>
    </lineage>
</organism>
<proteinExistence type="predicted"/>
<reference evidence="2" key="1">
    <citation type="submission" date="2018-02" db="EMBL/GenBank/DDBJ databases">
        <title>Rhizophora mucronata_Transcriptome.</title>
        <authorList>
            <person name="Meera S.P."/>
            <person name="Sreeshan A."/>
            <person name="Augustine A."/>
        </authorList>
    </citation>
    <scope>NUCLEOTIDE SEQUENCE</scope>
    <source>
        <tissue evidence="2">Leaf</tissue>
    </source>
</reference>
<feature type="compositionally biased region" description="Basic and acidic residues" evidence="1">
    <location>
        <begin position="23"/>
        <end position="34"/>
    </location>
</feature>
<evidence type="ECO:0000256" key="1">
    <source>
        <dbReference type="SAM" id="MobiDB-lite"/>
    </source>
</evidence>
<feature type="region of interest" description="Disordered" evidence="1">
    <location>
        <begin position="1"/>
        <end position="45"/>
    </location>
</feature>
<dbReference type="EMBL" id="GGEC01036748">
    <property type="protein sequence ID" value="MBX17232.1"/>
    <property type="molecule type" value="Transcribed_RNA"/>
</dbReference>
<protein>
    <submittedName>
        <fullName evidence="2">Uncharacterized protein</fullName>
    </submittedName>
</protein>